<evidence type="ECO:0000313" key="2">
    <source>
        <dbReference type="EMBL" id="KAF5678567.1"/>
    </source>
</evidence>
<dbReference type="GO" id="GO:0007155">
    <property type="term" value="P:cell adhesion"/>
    <property type="evidence" value="ECO:0007669"/>
    <property type="project" value="InterPro"/>
</dbReference>
<reference evidence="2 3" key="1">
    <citation type="submission" date="2020-05" db="EMBL/GenBank/DDBJ databases">
        <title>Identification and distribution of gene clusters putatively required for synthesis of sphingolipid metabolism inhibitors in phylogenetically diverse species of the filamentous fungus Fusarium.</title>
        <authorList>
            <person name="Kim H.-S."/>
            <person name="Busman M."/>
            <person name="Brown D.W."/>
            <person name="Divon H."/>
            <person name="Uhlig S."/>
            <person name="Proctor R.H."/>
        </authorList>
    </citation>
    <scope>NUCLEOTIDE SEQUENCE [LARGE SCALE GENOMIC DNA]</scope>
    <source>
        <strain evidence="2 3">NRRL 25311</strain>
    </source>
</reference>
<dbReference type="GO" id="GO:0030246">
    <property type="term" value="F:carbohydrate binding"/>
    <property type="evidence" value="ECO:0007669"/>
    <property type="project" value="InterPro"/>
</dbReference>
<dbReference type="Gene3D" id="2.60.40.2080">
    <property type="match status" value="1"/>
</dbReference>
<dbReference type="Proteomes" id="UP000562682">
    <property type="component" value="Unassembled WGS sequence"/>
</dbReference>
<evidence type="ECO:0000313" key="3">
    <source>
        <dbReference type="Proteomes" id="UP000562682"/>
    </source>
</evidence>
<organism evidence="2 3">
    <name type="scientific">Fusarium denticulatum</name>
    <dbReference type="NCBI Taxonomy" id="48507"/>
    <lineage>
        <taxon>Eukaryota</taxon>
        <taxon>Fungi</taxon>
        <taxon>Dikarya</taxon>
        <taxon>Ascomycota</taxon>
        <taxon>Pezizomycotina</taxon>
        <taxon>Sordariomycetes</taxon>
        <taxon>Hypocreomycetidae</taxon>
        <taxon>Hypocreales</taxon>
        <taxon>Nectriaceae</taxon>
        <taxon>Fusarium</taxon>
        <taxon>Fusarium fujikuroi species complex</taxon>
    </lineage>
</organism>
<comment type="caution">
    <text evidence="2">The sequence shown here is derived from an EMBL/GenBank/DDBJ whole genome shotgun (WGS) entry which is preliminary data.</text>
</comment>
<gene>
    <name evidence="2" type="ORF">FDENT_8946</name>
</gene>
<dbReference type="EMBL" id="JAAOAK010000267">
    <property type="protein sequence ID" value="KAF5678567.1"/>
    <property type="molecule type" value="Genomic_DNA"/>
</dbReference>
<sequence>MAGIPLANCVLGGLPETRLLDFADPRATHVSLREIGTTSKDPPQILDNFFTQGWFYDSPGDKWLAMGMEVLLDIYGQGDVKMPPSVETKKTYLNVDIGLKSSVDFYLHDKSHSSFVQRVGRLLDQYCTILLLGRSYAGNKNTGPLDFDAICQLLLKEDKRSDKTYNLLNLISGGLPTVPESVESSHDTPWVIRPAIFSCHVQSIIHISEAAINPPVIVKKLEELQALGIKGDVTKIPHVSLSGSNDMKSSLFCYNCSGQESVPLSDKQSEDLLRSGNNITALLNPPAAGSRSKLMTGITVSSVGPTISTDTLGKFDVSLISEAELFDLKSQPFLPSQASLTYGIPMKRTLDMRPGEHDLQFSARWGLERPKRRAAKLPRVKESASKTNKRPSHLWDEVAEYWSDNNKSDIRCGVAQAATAIFGWDDDAFADIFRKPVLLLAQFEDIYLAPPHTSAPVAASNGKPRQHIESHVILGAENKWTPTVPCIINAHVRFGKPFDFPPVIHSGIPAFDFAGSNSPKMLIQSENITQQGFQMNMQSWDYTIAKVSWLAFDSDAQGVQSGVREFSDNRGWTAETPLNNFRHPPKAFFGISHLNHELNNLHKGTRIRTQANSVTTEKMLREQ</sequence>
<feature type="domain" description="H-type lectin" evidence="1">
    <location>
        <begin position="490"/>
        <end position="552"/>
    </location>
</feature>
<accession>A0A8H5TZN2</accession>
<protein>
    <recommendedName>
        <fullName evidence="1">H-type lectin domain-containing protein</fullName>
    </recommendedName>
</protein>
<dbReference type="InterPro" id="IPR019019">
    <property type="entry name" value="H-type_lectin_domain"/>
</dbReference>
<dbReference type="Pfam" id="PF09458">
    <property type="entry name" value="H_lectin"/>
    <property type="match status" value="1"/>
</dbReference>
<dbReference type="SUPFAM" id="SSF141086">
    <property type="entry name" value="Agglutinin HPA-like"/>
    <property type="match status" value="1"/>
</dbReference>
<proteinExistence type="predicted"/>
<evidence type="ECO:0000259" key="1">
    <source>
        <dbReference type="Pfam" id="PF09458"/>
    </source>
</evidence>
<dbReference type="InterPro" id="IPR037221">
    <property type="entry name" value="H-type_lectin_dom_sf"/>
</dbReference>
<name>A0A8H5TZN2_9HYPO</name>
<keyword evidence="3" id="KW-1185">Reference proteome</keyword>
<dbReference type="AlphaFoldDB" id="A0A8H5TZN2"/>